<dbReference type="GO" id="GO:0005509">
    <property type="term" value="F:calcium ion binding"/>
    <property type="evidence" value="ECO:0007669"/>
    <property type="project" value="InterPro"/>
</dbReference>
<evidence type="ECO:0000259" key="3">
    <source>
        <dbReference type="PROSITE" id="PS50222"/>
    </source>
</evidence>
<dbReference type="InterPro" id="IPR002048">
    <property type="entry name" value="EF_hand_dom"/>
</dbReference>
<dbReference type="InterPro" id="IPR018247">
    <property type="entry name" value="EF_Hand_1_Ca_BS"/>
</dbReference>
<feature type="region of interest" description="Disordered" evidence="2">
    <location>
        <begin position="98"/>
        <end position="124"/>
    </location>
</feature>
<dbReference type="InterPro" id="IPR026302">
    <property type="entry name" value="NEDD4-bd_p2"/>
</dbReference>
<keyword evidence="1" id="KW-0106">Calcium</keyword>
<dbReference type="InterPro" id="IPR011992">
    <property type="entry name" value="EF-hand-dom_pair"/>
</dbReference>
<dbReference type="InterPro" id="IPR027417">
    <property type="entry name" value="P-loop_NTPase"/>
</dbReference>
<proteinExistence type="predicted"/>
<dbReference type="Gene3D" id="1.10.238.10">
    <property type="entry name" value="EF-hand"/>
    <property type="match status" value="1"/>
</dbReference>
<evidence type="ECO:0000313" key="5">
    <source>
        <dbReference type="Proteomes" id="UP000654075"/>
    </source>
</evidence>
<dbReference type="AlphaFoldDB" id="A0A813GAQ9"/>
<dbReference type="PROSITE" id="PS50222">
    <property type="entry name" value="EF_HAND_2"/>
    <property type="match status" value="1"/>
</dbReference>
<accession>A0A813GAQ9</accession>
<dbReference type="Pfam" id="PF13499">
    <property type="entry name" value="EF-hand_7"/>
    <property type="match status" value="1"/>
</dbReference>
<dbReference type="OrthoDB" id="429991at2759"/>
<sequence length="520" mass="56849">AISLREIDSESNDLLIEFKRWADEEFGGIRTAFKVLDKDRSNELTLQEFSSAVRSYGFNGKEVLLFRCLDVNSQGKLQLHEVSFLDDWELENPADELENAGESGGIDLGDCSNPTQSGKLDSGTTFKERNSIEDSMFDYQTAAPGPGAYELLSGFGAMDRMPSARHGGAWSFSKRPEPTWLGELKSVGPEGSVADTSILKRRKPAWAFSRETTKSRLERPTDSPGPGSYELMSASTRSPKFTFGTRRGVVLHPLQKADGLKTRHSVRGVGISEDSAPTEAAGYSSLRSNRLVLSGRGRASQRLRMLRYLRSLASEASLPQVFILRGPPGLGKSSWASAQLRAQVGLGDGSDEDVLTRRLAHICSLGDFFTNFQVAGSEQYAFESAGLELARAQNEARFQLALEVGVRPLFVDSSNLRLWEIGGYARRARKAGYEVSFVAPDDISQGWTSLDELDAMNSFQDSSRFLPRSQLEAILAAFQELPTQEPMEAVLAARRGGTDVGLGDGVPLPEAGISKKSARL</sequence>
<organism evidence="4 5">
    <name type="scientific">Polarella glacialis</name>
    <name type="common">Dinoflagellate</name>
    <dbReference type="NCBI Taxonomy" id="89957"/>
    <lineage>
        <taxon>Eukaryota</taxon>
        <taxon>Sar</taxon>
        <taxon>Alveolata</taxon>
        <taxon>Dinophyceae</taxon>
        <taxon>Suessiales</taxon>
        <taxon>Suessiaceae</taxon>
        <taxon>Polarella</taxon>
    </lineage>
</organism>
<gene>
    <name evidence="4" type="ORF">PGLA1383_LOCUS37355</name>
</gene>
<evidence type="ECO:0000256" key="2">
    <source>
        <dbReference type="SAM" id="MobiDB-lite"/>
    </source>
</evidence>
<name>A0A813GAQ9_POLGL</name>
<feature type="compositionally biased region" description="Polar residues" evidence="2">
    <location>
        <begin position="112"/>
        <end position="124"/>
    </location>
</feature>
<evidence type="ECO:0000256" key="1">
    <source>
        <dbReference type="ARBA" id="ARBA00022837"/>
    </source>
</evidence>
<feature type="non-terminal residue" evidence="4">
    <location>
        <position position="1"/>
    </location>
</feature>
<dbReference type="Pfam" id="PF07004">
    <property type="entry name" value="SHIPPO-rpt"/>
    <property type="match status" value="2"/>
</dbReference>
<reference evidence="4" key="1">
    <citation type="submission" date="2021-02" db="EMBL/GenBank/DDBJ databases">
        <authorList>
            <person name="Dougan E. K."/>
            <person name="Rhodes N."/>
            <person name="Thang M."/>
            <person name="Chan C."/>
        </authorList>
    </citation>
    <scope>NUCLEOTIDE SEQUENCE</scope>
</reference>
<dbReference type="EMBL" id="CAJNNV010027222">
    <property type="protein sequence ID" value="CAE8619774.1"/>
    <property type="molecule type" value="Genomic_DNA"/>
</dbReference>
<dbReference type="Proteomes" id="UP000654075">
    <property type="component" value="Unassembled WGS sequence"/>
</dbReference>
<feature type="region of interest" description="Disordered" evidence="2">
    <location>
        <begin position="210"/>
        <end position="235"/>
    </location>
</feature>
<feature type="domain" description="EF-hand" evidence="3">
    <location>
        <begin position="24"/>
        <end position="59"/>
    </location>
</feature>
<dbReference type="SUPFAM" id="SSF47473">
    <property type="entry name" value="EF-hand"/>
    <property type="match status" value="1"/>
</dbReference>
<evidence type="ECO:0000313" key="4">
    <source>
        <dbReference type="EMBL" id="CAE8619774.1"/>
    </source>
</evidence>
<feature type="compositionally biased region" description="Basic and acidic residues" evidence="2">
    <location>
        <begin position="211"/>
        <end position="221"/>
    </location>
</feature>
<dbReference type="PANTHER" id="PTHR13308:SF40">
    <property type="entry name" value="NEDD4-BINDING PROTEIN 2-LIKE 1"/>
    <property type="match status" value="1"/>
</dbReference>
<dbReference type="PROSITE" id="PS00018">
    <property type="entry name" value="EF_HAND_1"/>
    <property type="match status" value="1"/>
</dbReference>
<comment type="caution">
    <text evidence="4">The sequence shown here is derived from an EMBL/GenBank/DDBJ whole genome shotgun (WGS) entry which is preliminary data.</text>
</comment>
<protein>
    <recommendedName>
        <fullName evidence="3">EF-hand domain-containing protein</fullName>
    </recommendedName>
</protein>
<dbReference type="Gene3D" id="3.40.50.300">
    <property type="entry name" value="P-loop containing nucleotide triphosphate hydrolases"/>
    <property type="match status" value="1"/>
</dbReference>
<keyword evidence="5" id="KW-1185">Reference proteome</keyword>
<dbReference type="PANTHER" id="PTHR13308">
    <property type="entry name" value="NEDD4-BINDING PROTEIN 2-LIKE 1"/>
    <property type="match status" value="1"/>
</dbReference>
<dbReference type="InterPro" id="IPR010736">
    <property type="entry name" value="SHIPPO-rpt"/>
</dbReference>